<dbReference type="InterPro" id="IPR023213">
    <property type="entry name" value="CAT-like_dom_sf"/>
</dbReference>
<evidence type="ECO:0000313" key="10">
    <source>
        <dbReference type="EMBL" id="MCV7392191.1"/>
    </source>
</evidence>
<keyword evidence="5 6" id="KW-0012">Acyltransferase</keyword>
<dbReference type="GO" id="GO:0031405">
    <property type="term" value="F:lipoic acid binding"/>
    <property type="evidence" value="ECO:0007669"/>
    <property type="project" value="TreeGrafter"/>
</dbReference>
<dbReference type="Pfam" id="PF00364">
    <property type="entry name" value="Biotin_lipoyl"/>
    <property type="match status" value="1"/>
</dbReference>
<name>A0AAW5TAP1_9MYCO</name>
<evidence type="ECO:0000256" key="6">
    <source>
        <dbReference type="RuleBase" id="RU003423"/>
    </source>
</evidence>
<evidence type="ECO:0000259" key="8">
    <source>
        <dbReference type="PROSITE" id="PS50968"/>
    </source>
</evidence>
<gene>
    <name evidence="10" type="ORF">H5P34_29465</name>
</gene>
<dbReference type="FunFam" id="3.30.559.10:FF:000007">
    <property type="entry name" value="Dihydrolipoamide acetyltransferase component of pyruvate dehydrogenase complex"/>
    <property type="match status" value="1"/>
</dbReference>
<evidence type="ECO:0000259" key="9">
    <source>
        <dbReference type="PROSITE" id="PS51826"/>
    </source>
</evidence>
<dbReference type="Gene3D" id="3.30.559.10">
    <property type="entry name" value="Chloramphenicol acetyltransferase-like domain"/>
    <property type="match status" value="1"/>
</dbReference>
<accession>A0AAW5TAP1</accession>
<dbReference type="RefSeq" id="WP_036446027.1">
    <property type="nucleotide sequence ID" value="NZ_JACKVC010000026.1"/>
</dbReference>
<evidence type="ECO:0000256" key="7">
    <source>
        <dbReference type="SAM" id="MobiDB-lite"/>
    </source>
</evidence>
<organism evidence="10 11">
    <name type="scientific">Mycolicibacterium porcinum</name>
    <dbReference type="NCBI Taxonomy" id="39693"/>
    <lineage>
        <taxon>Bacteria</taxon>
        <taxon>Bacillati</taxon>
        <taxon>Actinomycetota</taxon>
        <taxon>Actinomycetes</taxon>
        <taxon>Mycobacteriales</taxon>
        <taxon>Mycobacteriaceae</taxon>
        <taxon>Mycolicibacterium</taxon>
    </lineage>
</organism>
<sequence>MTDNAELFYLPDVGEGLTEAEIVSWRVEVGDEVAINQVIVEIETAKSLVELPSPYAGTVIELMAEAGQTVAVGTPIIAIAAISASEEPKLLVGYGSRDDGQAGRRRRRAQQSAVEPRPPATGRSPRAKPPVRKLARVLGVDLAGIEPSGLDGIVTRADVLAAHGTDPVVESASGATQSDAVTRIPIKGVRKHMAAAMCQSAFTAPHVTEFVTVDMTETLVLKDRLAQHRDFRGAKITPLALVARAYLLALARTPIANGHWDERAQEIVVPDAVNLGIAAATDRGLVVPNIRAANRLSLRQLVDEITELASTARAGKTPPEAMRDGTTTITNVGVFGVDTGTPILNPGETAILAVGAIRRLPWVVGTGSAERIEPRSVLQLALSFDHRVLDGQHGSQLLADTAAVLADPGMGLL</sequence>
<feature type="domain" description="Peripheral subunit-binding (PSBD)" evidence="9">
    <location>
        <begin position="126"/>
        <end position="163"/>
    </location>
</feature>
<evidence type="ECO:0000313" key="11">
    <source>
        <dbReference type="Proteomes" id="UP001141659"/>
    </source>
</evidence>
<keyword evidence="3 6" id="KW-0808">Transferase</keyword>
<comment type="cofactor">
    <cofactor evidence="1 6">
        <name>(R)-lipoate</name>
        <dbReference type="ChEBI" id="CHEBI:83088"/>
    </cofactor>
</comment>
<feature type="region of interest" description="Disordered" evidence="7">
    <location>
        <begin position="93"/>
        <end position="129"/>
    </location>
</feature>
<evidence type="ECO:0000256" key="1">
    <source>
        <dbReference type="ARBA" id="ARBA00001938"/>
    </source>
</evidence>
<dbReference type="PANTHER" id="PTHR43178">
    <property type="entry name" value="DIHYDROLIPOAMIDE ACETYLTRANSFERASE COMPONENT OF PYRUVATE DEHYDROGENASE COMPLEX"/>
    <property type="match status" value="1"/>
</dbReference>
<comment type="caution">
    <text evidence="10">The sequence shown here is derived from an EMBL/GenBank/DDBJ whole genome shotgun (WGS) entry which is preliminary data.</text>
</comment>
<dbReference type="GO" id="GO:0005737">
    <property type="term" value="C:cytoplasm"/>
    <property type="evidence" value="ECO:0007669"/>
    <property type="project" value="TreeGrafter"/>
</dbReference>
<dbReference type="InterPro" id="IPR036625">
    <property type="entry name" value="E3-bd_dom_sf"/>
</dbReference>
<reference evidence="10" key="2">
    <citation type="journal article" date="2022" name="BMC Genomics">
        <title>Comparative genome analysis of mycobacteria focusing on tRNA and non-coding RNA.</title>
        <authorList>
            <person name="Behra P.R.K."/>
            <person name="Pettersson B.M.F."/>
            <person name="Ramesh M."/>
            <person name="Das S."/>
            <person name="Dasgupta S."/>
            <person name="Kirsebom L.A."/>
        </authorList>
    </citation>
    <scope>NUCLEOTIDE SEQUENCE</scope>
    <source>
        <strain evidence="10">DSM 44242</strain>
    </source>
</reference>
<dbReference type="Gene3D" id="2.40.50.100">
    <property type="match status" value="1"/>
</dbReference>
<dbReference type="EMBL" id="JACKVC010000026">
    <property type="protein sequence ID" value="MCV7392191.1"/>
    <property type="molecule type" value="Genomic_DNA"/>
</dbReference>
<dbReference type="PANTHER" id="PTHR43178:SF5">
    <property type="entry name" value="LIPOAMIDE ACYLTRANSFERASE COMPONENT OF BRANCHED-CHAIN ALPHA-KETO ACID DEHYDROGENASE COMPLEX, MITOCHONDRIAL"/>
    <property type="match status" value="1"/>
</dbReference>
<evidence type="ECO:0000256" key="4">
    <source>
        <dbReference type="ARBA" id="ARBA00022823"/>
    </source>
</evidence>
<dbReference type="InterPro" id="IPR011053">
    <property type="entry name" value="Single_hybrid_motif"/>
</dbReference>
<dbReference type="SUPFAM" id="SSF47005">
    <property type="entry name" value="Peripheral subunit-binding domain of 2-oxo acid dehydrogenase complex"/>
    <property type="match status" value="1"/>
</dbReference>
<dbReference type="SUPFAM" id="SSF51230">
    <property type="entry name" value="Single hybrid motif"/>
    <property type="match status" value="1"/>
</dbReference>
<proteinExistence type="inferred from homology"/>
<dbReference type="CDD" id="cd06849">
    <property type="entry name" value="lipoyl_domain"/>
    <property type="match status" value="1"/>
</dbReference>
<dbReference type="SUPFAM" id="SSF52777">
    <property type="entry name" value="CoA-dependent acyltransferases"/>
    <property type="match status" value="1"/>
</dbReference>
<dbReference type="Proteomes" id="UP001141659">
    <property type="component" value="Unassembled WGS sequence"/>
</dbReference>
<dbReference type="InterPro" id="IPR050743">
    <property type="entry name" value="2-oxoacid_DH_E2_comp"/>
</dbReference>
<dbReference type="PROSITE" id="PS50968">
    <property type="entry name" value="BIOTINYL_LIPOYL"/>
    <property type="match status" value="1"/>
</dbReference>
<dbReference type="PROSITE" id="PS51826">
    <property type="entry name" value="PSBD"/>
    <property type="match status" value="1"/>
</dbReference>
<feature type="domain" description="Lipoyl-binding" evidence="8">
    <location>
        <begin position="5"/>
        <end position="80"/>
    </location>
</feature>
<dbReference type="Pfam" id="PF00198">
    <property type="entry name" value="2-oxoacid_dh"/>
    <property type="match status" value="1"/>
</dbReference>
<dbReference type="GO" id="GO:0016407">
    <property type="term" value="F:acetyltransferase activity"/>
    <property type="evidence" value="ECO:0007669"/>
    <property type="project" value="TreeGrafter"/>
</dbReference>
<dbReference type="AlphaFoldDB" id="A0AAW5TAP1"/>
<dbReference type="EC" id="2.3.1.-" evidence="6"/>
<dbReference type="InterPro" id="IPR000089">
    <property type="entry name" value="Biotin_lipoyl"/>
</dbReference>
<protein>
    <recommendedName>
        <fullName evidence="6">Dihydrolipoamide acetyltransferase component of pyruvate dehydrogenase complex</fullName>
        <ecNumber evidence="6">2.3.1.-</ecNumber>
    </recommendedName>
</protein>
<comment type="similarity">
    <text evidence="2 6">Belongs to the 2-oxoacid dehydrogenase family.</text>
</comment>
<reference evidence="10" key="1">
    <citation type="submission" date="2020-07" db="EMBL/GenBank/DDBJ databases">
        <authorList>
            <person name="Pettersson B.M.F."/>
            <person name="Behra P.R.K."/>
            <person name="Ramesh M."/>
            <person name="Das S."/>
            <person name="Dasgupta S."/>
            <person name="Kirsebom L.A."/>
        </authorList>
    </citation>
    <scope>NUCLEOTIDE SEQUENCE</scope>
    <source>
        <strain evidence="10">DSM 44242</strain>
    </source>
</reference>
<dbReference type="InterPro" id="IPR004167">
    <property type="entry name" value="PSBD"/>
</dbReference>
<dbReference type="Pfam" id="PF02817">
    <property type="entry name" value="E3_binding"/>
    <property type="match status" value="1"/>
</dbReference>
<keyword evidence="4 6" id="KW-0450">Lipoyl</keyword>
<dbReference type="Gene3D" id="4.10.320.10">
    <property type="entry name" value="E3-binding domain"/>
    <property type="match status" value="1"/>
</dbReference>
<evidence type="ECO:0000256" key="5">
    <source>
        <dbReference type="ARBA" id="ARBA00023315"/>
    </source>
</evidence>
<evidence type="ECO:0000256" key="2">
    <source>
        <dbReference type="ARBA" id="ARBA00007317"/>
    </source>
</evidence>
<dbReference type="InterPro" id="IPR001078">
    <property type="entry name" value="2-oxoacid_DH_actylTfrase"/>
</dbReference>
<evidence type="ECO:0000256" key="3">
    <source>
        <dbReference type="ARBA" id="ARBA00022679"/>
    </source>
</evidence>